<dbReference type="PROSITE" id="PS51741">
    <property type="entry name" value="F_BAR"/>
    <property type="match status" value="1"/>
</dbReference>
<gene>
    <name evidence="8" type="ORF">CDAUBV1_LOCUS6695</name>
</gene>
<dbReference type="InterPro" id="IPR001452">
    <property type="entry name" value="SH3_domain"/>
</dbReference>
<evidence type="ECO:0000313" key="8">
    <source>
        <dbReference type="EMBL" id="CAL5133461.1"/>
    </source>
</evidence>
<dbReference type="InterPro" id="IPR036028">
    <property type="entry name" value="SH3-like_dom_sf"/>
</dbReference>
<keyword evidence="3 4" id="KW-0175">Coiled coil</keyword>
<sequence length="593" mass="66727">MEEKSWGIELWDQGDNLLRHASEQIGSVETYLKLLSEVQRLQHDFGKRLRKLAASYLPKKKPGNDDLTFNTSFASVVQNLSSMGTIYESGAKEMNDQVIANFKTMHDDEKKEFENQRSNMMKLNSGLDQMRKQFDCCWQKYVTAYKDKQKAYGNWVRAESDMQLPRIEQQKMLDTYNRKVAAWDQAKGQYAEDLSKYNTAHRQHYNKGVTEFLEDMEITDLNRTERTKELLEKVNSINEHMFSDLIECNRLTKEAVATIDSTKDGMSVIKRYRSTETPPVDLPFLDLDRCPAKLYDGAAQPLGAFLLGLDGTQQCAQLAGFSAPSTTTSLGGGSITGGMLVGRKRNKEELANLRTPFICDMSIRGVKEADLTVVQVADRLKDVRDQLKRTEGEIQGTQRLLEAYRNNPKLGSSSLVQPKEVVLRQRYNSLSDEIKRLEDRYNSLGGDRAFSEANSRLTKMQLESNEQTKNPSKPSGSQAPGTRTSEEFDSDNSFDSEPDEAPPSYQTVNRPSVALPGLDHSLPPPPPQNQYVGRAVVKYEYEGSGATYLAAKPGDVFYVVQLDTDNSGWTSVVSEDGSRKGFVPTGFIDITSY</sequence>
<evidence type="ECO:0000256" key="5">
    <source>
        <dbReference type="SAM" id="MobiDB-lite"/>
    </source>
</evidence>
<feature type="domain" description="F-BAR" evidence="7">
    <location>
        <begin position="4"/>
        <end position="264"/>
    </location>
</feature>
<feature type="domain" description="SH3" evidence="6">
    <location>
        <begin position="530"/>
        <end position="593"/>
    </location>
</feature>
<dbReference type="SMART" id="SM00326">
    <property type="entry name" value="SH3"/>
    <property type="match status" value="1"/>
</dbReference>
<dbReference type="InterPro" id="IPR027267">
    <property type="entry name" value="AH/BAR_dom_sf"/>
</dbReference>
<comment type="caution">
    <text evidence="8">The sequence shown here is derived from an EMBL/GenBank/DDBJ whole genome shotgun (WGS) entry which is preliminary data.</text>
</comment>
<dbReference type="Gene3D" id="2.30.30.40">
    <property type="entry name" value="SH3 Domains"/>
    <property type="match status" value="1"/>
</dbReference>
<protein>
    <recommendedName>
        <fullName evidence="10">Formin-binding protein 1-like</fullName>
    </recommendedName>
</protein>
<dbReference type="EMBL" id="CAXLJL010000156">
    <property type="protein sequence ID" value="CAL5133461.1"/>
    <property type="molecule type" value="Genomic_DNA"/>
</dbReference>
<dbReference type="AlphaFoldDB" id="A0AAV2T9B5"/>
<feature type="region of interest" description="Disordered" evidence="5">
    <location>
        <begin position="462"/>
        <end position="529"/>
    </location>
</feature>
<organism evidence="8 9">
    <name type="scientific">Calicophoron daubneyi</name>
    <name type="common">Rumen fluke</name>
    <name type="synonym">Paramphistomum daubneyi</name>
    <dbReference type="NCBI Taxonomy" id="300641"/>
    <lineage>
        <taxon>Eukaryota</taxon>
        <taxon>Metazoa</taxon>
        <taxon>Spiralia</taxon>
        <taxon>Lophotrochozoa</taxon>
        <taxon>Platyhelminthes</taxon>
        <taxon>Trematoda</taxon>
        <taxon>Digenea</taxon>
        <taxon>Plagiorchiida</taxon>
        <taxon>Pronocephalata</taxon>
        <taxon>Paramphistomoidea</taxon>
        <taxon>Paramphistomidae</taxon>
        <taxon>Calicophoron</taxon>
    </lineage>
</organism>
<dbReference type="PANTHER" id="PTHR15735">
    <property type="entry name" value="FCH AND DOUBLE SH3 DOMAINS PROTEIN"/>
    <property type="match status" value="1"/>
</dbReference>
<evidence type="ECO:0000259" key="6">
    <source>
        <dbReference type="PROSITE" id="PS50002"/>
    </source>
</evidence>
<keyword evidence="1 2" id="KW-0728">SH3 domain</keyword>
<dbReference type="InterPro" id="IPR031160">
    <property type="entry name" value="F_BAR_dom"/>
</dbReference>
<evidence type="ECO:0000313" key="9">
    <source>
        <dbReference type="Proteomes" id="UP001497525"/>
    </source>
</evidence>
<dbReference type="SUPFAM" id="SSF50044">
    <property type="entry name" value="SH3-domain"/>
    <property type="match status" value="1"/>
</dbReference>
<evidence type="ECO:0000256" key="3">
    <source>
        <dbReference type="PROSITE-ProRule" id="PRU01077"/>
    </source>
</evidence>
<evidence type="ECO:0000259" key="7">
    <source>
        <dbReference type="PROSITE" id="PS51741"/>
    </source>
</evidence>
<dbReference type="Gene3D" id="6.10.140.470">
    <property type="match status" value="1"/>
</dbReference>
<feature type="coiled-coil region" evidence="4">
    <location>
        <begin position="373"/>
        <end position="447"/>
    </location>
</feature>
<reference evidence="8" key="1">
    <citation type="submission" date="2024-06" db="EMBL/GenBank/DDBJ databases">
        <authorList>
            <person name="Liu X."/>
            <person name="Lenzi L."/>
            <person name="Haldenby T S."/>
            <person name="Uol C."/>
        </authorList>
    </citation>
    <scope>NUCLEOTIDE SEQUENCE</scope>
</reference>
<dbReference type="PROSITE" id="PS50002">
    <property type="entry name" value="SH3"/>
    <property type="match status" value="1"/>
</dbReference>
<proteinExistence type="predicted"/>
<evidence type="ECO:0000256" key="2">
    <source>
        <dbReference type="PROSITE-ProRule" id="PRU00192"/>
    </source>
</evidence>
<feature type="compositionally biased region" description="Acidic residues" evidence="5">
    <location>
        <begin position="487"/>
        <end position="500"/>
    </location>
</feature>
<dbReference type="SUPFAM" id="SSF103657">
    <property type="entry name" value="BAR/IMD domain-like"/>
    <property type="match status" value="1"/>
</dbReference>
<evidence type="ECO:0008006" key="10">
    <source>
        <dbReference type="Google" id="ProtNLM"/>
    </source>
</evidence>
<dbReference type="Pfam" id="PF00018">
    <property type="entry name" value="SH3_1"/>
    <property type="match status" value="1"/>
</dbReference>
<evidence type="ECO:0000256" key="1">
    <source>
        <dbReference type="ARBA" id="ARBA00022443"/>
    </source>
</evidence>
<feature type="compositionally biased region" description="Polar residues" evidence="5">
    <location>
        <begin position="462"/>
        <end position="483"/>
    </location>
</feature>
<name>A0AAV2T9B5_CALDB</name>
<dbReference type="Gene3D" id="1.20.1270.60">
    <property type="entry name" value="Arfaptin homology (AH) domain/BAR domain"/>
    <property type="match status" value="1"/>
</dbReference>
<dbReference type="PANTHER" id="PTHR15735:SF12">
    <property type="entry name" value="CDC42-INTERACTING PROTEIN 4, ISOFORM B"/>
    <property type="match status" value="1"/>
</dbReference>
<accession>A0AAV2T9B5</accession>
<evidence type="ECO:0000256" key="4">
    <source>
        <dbReference type="SAM" id="Coils"/>
    </source>
</evidence>
<dbReference type="Proteomes" id="UP001497525">
    <property type="component" value="Unassembled WGS sequence"/>
</dbReference>